<protein>
    <submittedName>
        <fullName evidence="2">Uncharacterized protein</fullName>
    </submittedName>
</protein>
<organism evidence="2 3">
    <name type="scientific">Suillus placidus</name>
    <dbReference type="NCBI Taxonomy" id="48579"/>
    <lineage>
        <taxon>Eukaryota</taxon>
        <taxon>Fungi</taxon>
        <taxon>Dikarya</taxon>
        <taxon>Basidiomycota</taxon>
        <taxon>Agaricomycotina</taxon>
        <taxon>Agaricomycetes</taxon>
        <taxon>Agaricomycetidae</taxon>
        <taxon>Boletales</taxon>
        <taxon>Suillineae</taxon>
        <taxon>Suillaceae</taxon>
        <taxon>Suillus</taxon>
    </lineage>
</organism>
<reference evidence="2" key="1">
    <citation type="journal article" date="2020" name="New Phytol.">
        <title>Comparative genomics reveals dynamic genome evolution in host specialist ectomycorrhizal fungi.</title>
        <authorList>
            <person name="Lofgren L.A."/>
            <person name="Nguyen N.H."/>
            <person name="Vilgalys R."/>
            <person name="Ruytinx J."/>
            <person name="Liao H.L."/>
            <person name="Branco S."/>
            <person name="Kuo A."/>
            <person name="LaButti K."/>
            <person name="Lipzen A."/>
            <person name="Andreopoulos W."/>
            <person name="Pangilinan J."/>
            <person name="Riley R."/>
            <person name="Hundley H."/>
            <person name="Na H."/>
            <person name="Barry K."/>
            <person name="Grigoriev I.V."/>
            <person name="Stajich J.E."/>
            <person name="Kennedy P.G."/>
        </authorList>
    </citation>
    <scope>NUCLEOTIDE SEQUENCE</scope>
    <source>
        <strain evidence="2">DOB743</strain>
    </source>
</reference>
<evidence type="ECO:0000256" key="1">
    <source>
        <dbReference type="SAM" id="MobiDB-lite"/>
    </source>
</evidence>
<dbReference type="AlphaFoldDB" id="A0A9P7A6I9"/>
<comment type="caution">
    <text evidence="2">The sequence shown here is derived from an EMBL/GenBank/DDBJ whole genome shotgun (WGS) entry which is preliminary data.</text>
</comment>
<name>A0A9P7A6I9_9AGAM</name>
<evidence type="ECO:0000313" key="3">
    <source>
        <dbReference type="Proteomes" id="UP000714275"/>
    </source>
</evidence>
<evidence type="ECO:0000313" key="2">
    <source>
        <dbReference type="EMBL" id="KAG1783156.1"/>
    </source>
</evidence>
<feature type="compositionally biased region" description="Acidic residues" evidence="1">
    <location>
        <begin position="87"/>
        <end position="106"/>
    </location>
</feature>
<accession>A0A9P7A6I9</accession>
<dbReference type="OrthoDB" id="2692011at2759"/>
<feature type="region of interest" description="Disordered" evidence="1">
    <location>
        <begin position="73"/>
        <end position="125"/>
    </location>
</feature>
<dbReference type="Proteomes" id="UP000714275">
    <property type="component" value="Unassembled WGS sequence"/>
</dbReference>
<sequence>MPPHWRAPKMTITPAPTVPIPAADILIPAAVIPIPAAVIHTPAAVIPIPATVVPIHATVAIRTILPLRYRDNSPAHADSNRPQPTVDEGESFDLDNVSGDDEEEEHDPPAPTVRAPAGPSPLQTAMHNVHPTQTTLLDTGSLTKMAKGTDDFHFIFRLDEVTGRNVCIPCEQLHELDLTYKVTTYKTTMSNTGPRHHVYNHHTLIYLEEAGRQGWPIQIMPLNTLLEEGWMVTAIHERLRDPTRTIDLLGDVPNHNDTLLRTGQPGTLKDEIPNFTLDEMH</sequence>
<keyword evidence="3" id="KW-1185">Reference proteome</keyword>
<dbReference type="EMBL" id="JABBWD010000002">
    <property type="protein sequence ID" value="KAG1783156.1"/>
    <property type="molecule type" value="Genomic_DNA"/>
</dbReference>
<proteinExistence type="predicted"/>
<gene>
    <name evidence="2" type="ORF">EV702DRAFT_1040898</name>
</gene>